<keyword evidence="5" id="KW-1133">Transmembrane helix</keyword>
<evidence type="ECO:0000313" key="13">
    <source>
        <dbReference type="Proteomes" id="UP001066276"/>
    </source>
</evidence>
<evidence type="ECO:0000256" key="2">
    <source>
        <dbReference type="ARBA" id="ARBA00022448"/>
    </source>
</evidence>
<dbReference type="PANTHER" id="PTHR11690">
    <property type="entry name" value="AMILORIDE-SENSITIVE SODIUM CHANNEL-RELATED"/>
    <property type="match status" value="1"/>
</dbReference>
<keyword evidence="13" id="KW-1185">Reference proteome</keyword>
<comment type="similarity">
    <text evidence="11">Belongs to the amiloride-sensitive sodium channel (TC 1.A.6) family.</text>
</comment>
<accession>A0AAV7MBD1</accession>
<comment type="caution">
    <text evidence="12">The sequence shown here is derived from an EMBL/GenBank/DDBJ whole genome shotgun (WGS) entry which is preliminary data.</text>
</comment>
<dbReference type="PRINTS" id="PR01078">
    <property type="entry name" value="AMINACHANNEL"/>
</dbReference>
<comment type="subcellular location">
    <subcellularLocation>
        <location evidence="1">Membrane</location>
        <topology evidence="1">Multi-pass membrane protein</topology>
    </subcellularLocation>
</comment>
<dbReference type="GO" id="GO:0160128">
    <property type="term" value="F:pH-gated monoatomic ion channel activity"/>
    <property type="evidence" value="ECO:0007669"/>
    <property type="project" value="TreeGrafter"/>
</dbReference>
<evidence type="ECO:0000256" key="5">
    <source>
        <dbReference type="ARBA" id="ARBA00022989"/>
    </source>
</evidence>
<keyword evidence="4 11" id="KW-0812">Transmembrane</keyword>
<evidence type="ECO:0000256" key="8">
    <source>
        <dbReference type="ARBA" id="ARBA00023136"/>
    </source>
</evidence>
<dbReference type="Proteomes" id="UP001066276">
    <property type="component" value="Chromosome 10"/>
</dbReference>
<evidence type="ECO:0000256" key="10">
    <source>
        <dbReference type="ARBA" id="ARBA00023303"/>
    </source>
</evidence>
<reference evidence="12" key="1">
    <citation type="journal article" date="2022" name="bioRxiv">
        <title>Sequencing and chromosome-scale assembly of the giantPleurodeles waltlgenome.</title>
        <authorList>
            <person name="Brown T."/>
            <person name="Elewa A."/>
            <person name="Iarovenko S."/>
            <person name="Subramanian E."/>
            <person name="Araus A.J."/>
            <person name="Petzold A."/>
            <person name="Susuki M."/>
            <person name="Suzuki K.-i.T."/>
            <person name="Hayashi T."/>
            <person name="Toyoda A."/>
            <person name="Oliveira C."/>
            <person name="Osipova E."/>
            <person name="Leigh N.D."/>
            <person name="Simon A."/>
            <person name="Yun M.H."/>
        </authorList>
    </citation>
    <scope>NUCLEOTIDE SEQUENCE</scope>
    <source>
        <strain evidence="12">20211129_DDA</strain>
        <tissue evidence="12">Liver</tissue>
    </source>
</reference>
<dbReference type="EMBL" id="JANPWB010000014">
    <property type="protein sequence ID" value="KAJ1098428.1"/>
    <property type="molecule type" value="Genomic_DNA"/>
</dbReference>
<dbReference type="AlphaFoldDB" id="A0AAV7MBD1"/>
<protein>
    <submittedName>
        <fullName evidence="12">Uncharacterized protein</fullName>
    </submittedName>
</protein>
<dbReference type="Pfam" id="PF00858">
    <property type="entry name" value="ASC"/>
    <property type="match status" value="1"/>
</dbReference>
<keyword evidence="6" id="KW-0915">Sodium</keyword>
<evidence type="ECO:0000256" key="9">
    <source>
        <dbReference type="ARBA" id="ARBA00023201"/>
    </source>
</evidence>
<dbReference type="InterPro" id="IPR001873">
    <property type="entry name" value="ENaC"/>
</dbReference>
<evidence type="ECO:0000313" key="12">
    <source>
        <dbReference type="EMBL" id="KAJ1098428.1"/>
    </source>
</evidence>
<evidence type="ECO:0000256" key="4">
    <source>
        <dbReference type="ARBA" id="ARBA00022692"/>
    </source>
</evidence>
<keyword evidence="7 11" id="KW-0406">Ion transport</keyword>
<dbReference type="GO" id="GO:0005886">
    <property type="term" value="C:plasma membrane"/>
    <property type="evidence" value="ECO:0007669"/>
    <property type="project" value="TreeGrafter"/>
</dbReference>
<keyword evidence="9 11" id="KW-0739">Sodium transport</keyword>
<dbReference type="Gene3D" id="1.10.3590.10">
    <property type="entry name" value="acid-sensing ion channel 1 domain"/>
    <property type="match status" value="1"/>
</dbReference>
<keyword evidence="3 11" id="KW-0894">Sodium channel</keyword>
<evidence type="ECO:0000256" key="1">
    <source>
        <dbReference type="ARBA" id="ARBA00004141"/>
    </source>
</evidence>
<dbReference type="PANTHER" id="PTHR11690:SF297">
    <property type="entry name" value="ACID-SENSING ION CHANNEL 1B"/>
    <property type="match status" value="1"/>
</dbReference>
<name>A0AAV7MBD1_PLEWA</name>
<proteinExistence type="inferred from homology"/>
<keyword evidence="2 11" id="KW-0813">Transport</keyword>
<sequence length="217" mass="24617">MHCSRGHLQPMFPLSEPGMDEAKEKIRMEIDEKQPEDEEEEPKASDLTVFASNCTLHGISHIFLPGGVTIRRAVWACAFLASLGCFLFQVADRIQYYSEFHHVTTLDEKESTVMTFPAITICNYNRFRKSAITKNDVLSVGKLLGLEKEESYSDYLQTLGLADDSSNSFGSKTFSMRDFFQRTGHSMEEMLLRCQYRNRDCGAENFTTVSSHVGPKD</sequence>
<evidence type="ECO:0000256" key="3">
    <source>
        <dbReference type="ARBA" id="ARBA00022461"/>
    </source>
</evidence>
<gene>
    <name evidence="12" type="ORF">NDU88_003539</name>
</gene>
<organism evidence="12 13">
    <name type="scientific">Pleurodeles waltl</name>
    <name type="common">Iberian ribbed newt</name>
    <dbReference type="NCBI Taxonomy" id="8319"/>
    <lineage>
        <taxon>Eukaryota</taxon>
        <taxon>Metazoa</taxon>
        <taxon>Chordata</taxon>
        <taxon>Craniata</taxon>
        <taxon>Vertebrata</taxon>
        <taxon>Euteleostomi</taxon>
        <taxon>Amphibia</taxon>
        <taxon>Batrachia</taxon>
        <taxon>Caudata</taxon>
        <taxon>Salamandroidea</taxon>
        <taxon>Salamandridae</taxon>
        <taxon>Pleurodelinae</taxon>
        <taxon>Pleurodeles</taxon>
    </lineage>
</organism>
<dbReference type="GO" id="GO:0015280">
    <property type="term" value="F:ligand-gated sodium channel activity"/>
    <property type="evidence" value="ECO:0007669"/>
    <property type="project" value="TreeGrafter"/>
</dbReference>
<evidence type="ECO:0000256" key="11">
    <source>
        <dbReference type="RuleBase" id="RU000679"/>
    </source>
</evidence>
<evidence type="ECO:0000256" key="6">
    <source>
        <dbReference type="ARBA" id="ARBA00023053"/>
    </source>
</evidence>
<keyword evidence="8" id="KW-0472">Membrane</keyword>
<dbReference type="Gene3D" id="1.10.287.770">
    <property type="entry name" value="YojJ-like"/>
    <property type="match status" value="1"/>
</dbReference>
<evidence type="ECO:0000256" key="7">
    <source>
        <dbReference type="ARBA" id="ARBA00023065"/>
    </source>
</evidence>
<keyword evidence="10 11" id="KW-0407">Ion channel</keyword>